<reference evidence="1" key="1">
    <citation type="submission" date="2021-04" db="EMBL/GenBank/DDBJ databases">
        <title>Draft genome sequence of Xylanibacillus composti strain K13.</title>
        <authorList>
            <person name="Uke A."/>
            <person name="Chhe C."/>
            <person name="Baramee S."/>
            <person name="Kosugi A."/>
        </authorList>
    </citation>
    <scope>NUCLEOTIDE SEQUENCE</scope>
    <source>
        <strain evidence="1">K13</strain>
    </source>
</reference>
<sequence>MKCLYTDQQFEQAYLAHATIYARSKAGSRLPLIGTMEAFTPLFVRLAGQMLARDEYEFRVSQLRLYE</sequence>
<keyword evidence="2" id="KW-1185">Reference proteome</keyword>
<gene>
    <name evidence="1" type="ORF">XYCOK13_32020</name>
</gene>
<dbReference type="EMBL" id="BOVK01000046">
    <property type="protein sequence ID" value="GIQ70378.1"/>
    <property type="molecule type" value="Genomic_DNA"/>
</dbReference>
<proteinExistence type="predicted"/>
<organism evidence="1 2">
    <name type="scientific">Xylanibacillus composti</name>
    <dbReference type="NCBI Taxonomy" id="1572762"/>
    <lineage>
        <taxon>Bacteria</taxon>
        <taxon>Bacillati</taxon>
        <taxon>Bacillota</taxon>
        <taxon>Bacilli</taxon>
        <taxon>Bacillales</taxon>
        <taxon>Paenibacillaceae</taxon>
        <taxon>Xylanibacillus</taxon>
    </lineage>
</organism>
<dbReference type="AlphaFoldDB" id="A0A8J4H3N9"/>
<dbReference type="RefSeq" id="WP_213413212.1">
    <property type="nucleotide sequence ID" value="NZ_BOVK01000046.1"/>
</dbReference>
<name>A0A8J4H3N9_9BACL</name>
<evidence type="ECO:0000313" key="2">
    <source>
        <dbReference type="Proteomes" id="UP000677918"/>
    </source>
</evidence>
<comment type="caution">
    <text evidence="1">The sequence shown here is derived from an EMBL/GenBank/DDBJ whole genome shotgun (WGS) entry which is preliminary data.</text>
</comment>
<protein>
    <submittedName>
        <fullName evidence="1">Uncharacterized protein</fullName>
    </submittedName>
</protein>
<accession>A0A8J4H3N9</accession>
<dbReference type="Proteomes" id="UP000677918">
    <property type="component" value="Unassembled WGS sequence"/>
</dbReference>
<evidence type="ECO:0000313" key="1">
    <source>
        <dbReference type="EMBL" id="GIQ70378.1"/>
    </source>
</evidence>